<comment type="caution">
    <text evidence="1">The sequence shown here is derived from an EMBL/GenBank/DDBJ whole genome shotgun (WGS) entry which is preliminary data.</text>
</comment>
<dbReference type="AlphaFoldDB" id="A0AAW3EJJ1"/>
<reference evidence="3 4" key="1">
    <citation type="submission" date="2014-08" db="EMBL/GenBank/DDBJ databases">
        <title>Genome sequences of NCPPB Pectobacterium isolates.</title>
        <authorList>
            <person name="Glover R.H."/>
            <person name="Sapp M."/>
            <person name="Elphinstone J."/>
        </authorList>
    </citation>
    <scope>NUCLEOTIDE SEQUENCE [LARGE SCALE GENOMIC DNA]</scope>
    <source>
        <strain evidence="1 3">NCPPB 3701</strain>
        <strain evidence="2 4">NCPPB3702</strain>
    </source>
</reference>
<dbReference type="InterPro" id="IPR009045">
    <property type="entry name" value="Zn_M74/Hedgehog-like"/>
</dbReference>
<evidence type="ECO:0000313" key="1">
    <source>
        <dbReference type="EMBL" id="KFX08091.1"/>
    </source>
</evidence>
<sequence>MLRRSGPDWVRLYPGSASIQDLRSPFRTSVERFIAALQASNAQVTISATLRPPERAYLMHWSWMIAQGRAQAESATPMVGVNIQWVHPTPAESVRAAAAMVNAYGMSRLNVAPALRSRHTEGHAIDMDISWRGELTIQDSGGNNINIRTQPATGMNTELHRVGASYGVIKFHGGERDRPHWSIDGR</sequence>
<protein>
    <submittedName>
        <fullName evidence="1">Peptidoglycan-binding domain-containing protein</fullName>
    </submittedName>
</protein>
<dbReference type="Proteomes" id="UP000029436">
    <property type="component" value="Unassembled WGS sequence"/>
</dbReference>
<accession>A0AAW3EJJ1</accession>
<dbReference type="EMBL" id="JQOH01000001">
    <property type="protein sequence ID" value="KGA30726.1"/>
    <property type="molecule type" value="Genomic_DNA"/>
</dbReference>
<evidence type="ECO:0000313" key="2">
    <source>
        <dbReference type="EMBL" id="KGA30726.1"/>
    </source>
</evidence>
<proteinExistence type="predicted"/>
<keyword evidence="4" id="KW-1185">Reference proteome</keyword>
<evidence type="ECO:0000313" key="3">
    <source>
        <dbReference type="Proteomes" id="UP000029257"/>
    </source>
</evidence>
<dbReference type="EMBL" id="JQHP01000004">
    <property type="protein sequence ID" value="KFX08091.1"/>
    <property type="molecule type" value="Genomic_DNA"/>
</dbReference>
<dbReference type="SUPFAM" id="SSF55166">
    <property type="entry name" value="Hedgehog/DD-peptidase"/>
    <property type="match status" value="1"/>
</dbReference>
<name>A0AAW3EJJ1_9GAMM</name>
<dbReference type="Proteomes" id="UP000029257">
    <property type="component" value="Unassembled WGS sequence"/>
</dbReference>
<evidence type="ECO:0000313" key="4">
    <source>
        <dbReference type="Proteomes" id="UP000029436"/>
    </source>
</evidence>
<gene>
    <name evidence="1" type="ORF">JV38_09305</name>
    <name evidence="2" type="ORF">KU73_02150</name>
</gene>
<dbReference type="Gene3D" id="3.30.1380.10">
    <property type="match status" value="1"/>
</dbReference>
<organism evidence="1 3">
    <name type="scientific">Pectobacterium wasabiae</name>
    <dbReference type="NCBI Taxonomy" id="55208"/>
    <lineage>
        <taxon>Bacteria</taxon>
        <taxon>Pseudomonadati</taxon>
        <taxon>Pseudomonadota</taxon>
        <taxon>Gammaproteobacteria</taxon>
        <taxon>Enterobacterales</taxon>
        <taxon>Pectobacteriaceae</taxon>
        <taxon>Pectobacterium</taxon>
    </lineage>
</organism>
<dbReference type="RefSeq" id="WP_005969774.1">
    <property type="nucleotide sequence ID" value="NZ_JQHP01000004.1"/>
</dbReference>